<dbReference type="EMBL" id="MHQY01000026">
    <property type="protein sequence ID" value="OHA13493.1"/>
    <property type="molecule type" value="Genomic_DNA"/>
</dbReference>
<evidence type="ECO:0008006" key="6">
    <source>
        <dbReference type="Google" id="ProtNLM"/>
    </source>
</evidence>
<dbReference type="PROSITE" id="PS51880">
    <property type="entry name" value="TGS"/>
    <property type="match status" value="1"/>
</dbReference>
<dbReference type="SUPFAM" id="SSF109604">
    <property type="entry name" value="HD-domain/PDEase-like"/>
    <property type="match status" value="1"/>
</dbReference>
<dbReference type="CDD" id="cd04876">
    <property type="entry name" value="ACT_RelA-SpoT"/>
    <property type="match status" value="1"/>
</dbReference>
<dbReference type="Pfam" id="PF04607">
    <property type="entry name" value="RelA_SpoT"/>
    <property type="match status" value="1"/>
</dbReference>
<evidence type="ECO:0000256" key="1">
    <source>
        <dbReference type="RuleBase" id="RU003847"/>
    </source>
</evidence>
<dbReference type="InterPro" id="IPR004095">
    <property type="entry name" value="TGS"/>
</dbReference>
<dbReference type="Proteomes" id="UP000177171">
    <property type="component" value="Unassembled WGS sequence"/>
</dbReference>
<dbReference type="SUPFAM" id="SSF81271">
    <property type="entry name" value="TGS-like"/>
    <property type="match status" value="1"/>
</dbReference>
<dbReference type="Gene3D" id="3.30.70.260">
    <property type="match status" value="1"/>
</dbReference>
<name>A0A1G2LPJ7_9BACT</name>
<proteinExistence type="inferred from homology"/>
<dbReference type="InterPro" id="IPR007685">
    <property type="entry name" value="RelA_SpoT"/>
</dbReference>
<dbReference type="SUPFAM" id="SSF81301">
    <property type="entry name" value="Nucleotidyltransferase"/>
    <property type="match status" value="1"/>
</dbReference>
<dbReference type="CDD" id="cd05399">
    <property type="entry name" value="NT_Rel-Spo_like"/>
    <property type="match status" value="1"/>
</dbReference>
<dbReference type="CDD" id="cd01668">
    <property type="entry name" value="TGS_RSH"/>
    <property type="match status" value="1"/>
</dbReference>
<protein>
    <recommendedName>
        <fullName evidence="6">TGS domain-containing protein</fullName>
    </recommendedName>
</protein>
<sequence length="576" mass="65462">MSVNEIIEKAGVKSVLADNDKDLIRRAFDFAQSAHKGQKRQSGEPYINHPLKVALGVAEMGLDVSAISAALLHDVCEDTSCDTATMEKNFGKDIAFLVDGVTKLDKIRFHGTEREAENLRKMFLAIAEDIRVVLIKLMDRLHNMETLSFMPADKQKRIALETLEIYAPLAYRLGIGEIKGQLEDLAFPFVYPKEYEWLILQVKDPLEDRKKYVARLTPIIKEELEKENVKNADIHGRAKHLFSLYKKLLKYEMDINKIFDLVALRIIVSTIEECYAALGVVHKLWRPVPGLVKDYIALPKPNGYRSLHTTIFGPEKKVTEFQIRTKEMHLEAEQGIAAHWAYTEGKSTKSYQEKGIIFASKKELGWVSQLRDWQKEFSKPDEFIESLKIDFFKNRIFVLTPKGDVIDLPEGATPIDFAYQVHTDIGNQAAGARVNAKMIPLNFELHNGDVVEIIVQKNKKPSSDWLEFVKTAGARKKIQAHVRQFREVAAFSQKGGQVVELRLSVRDRIGLLKDVSGIVADFKINMKSVTSETKNRVYPLIIINAPIKSRNQLEKLMVKLKTVKGVEEVSYKLLTS</sequence>
<dbReference type="SUPFAM" id="SSF55021">
    <property type="entry name" value="ACT-like"/>
    <property type="match status" value="1"/>
</dbReference>
<dbReference type="FunFam" id="1.10.3210.10:FF:000001">
    <property type="entry name" value="GTP pyrophosphokinase RelA"/>
    <property type="match status" value="1"/>
</dbReference>
<dbReference type="GO" id="GO:0005886">
    <property type="term" value="C:plasma membrane"/>
    <property type="evidence" value="ECO:0007669"/>
    <property type="project" value="TreeGrafter"/>
</dbReference>
<dbReference type="FunFam" id="3.30.460.10:FF:000001">
    <property type="entry name" value="GTP pyrophosphokinase RelA"/>
    <property type="match status" value="1"/>
</dbReference>
<dbReference type="NCBIfam" id="TIGR00691">
    <property type="entry name" value="spoT_relA"/>
    <property type="match status" value="1"/>
</dbReference>
<dbReference type="InterPro" id="IPR003607">
    <property type="entry name" value="HD/PDEase_dom"/>
</dbReference>
<dbReference type="AlphaFoldDB" id="A0A1G2LPJ7"/>
<dbReference type="InterPro" id="IPR002912">
    <property type="entry name" value="ACT_dom"/>
</dbReference>
<dbReference type="GO" id="GO:0015969">
    <property type="term" value="P:guanosine tetraphosphate metabolic process"/>
    <property type="evidence" value="ECO:0007669"/>
    <property type="project" value="InterPro"/>
</dbReference>
<dbReference type="PANTHER" id="PTHR21262:SF31">
    <property type="entry name" value="GTP PYROPHOSPHOKINASE"/>
    <property type="match status" value="1"/>
</dbReference>
<dbReference type="Gene3D" id="1.10.3210.10">
    <property type="entry name" value="Hypothetical protein af1432"/>
    <property type="match status" value="1"/>
</dbReference>
<dbReference type="SMART" id="SM00471">
    <property type="entry name" value="HDc"/>
    <property type="match status" value="1"/>
</dbReference>
<comment type="caution">
    <text evidence="4">The sequence shown here is derived from an EMBL/GenBank/DDBJ whole genome shotgun (WGS) entry which is preliminary data.</text>
</comment>
<feature type="domain" description="ACT" evidence="2">
    <location>
        <begin position="500"/>
        <end position="576"/>
    </location>
</feature>
<dbReference type="CDD" id="cd00077">
    <property type="entry name" value="HDc"/>
    <property type="match status" value="1"/>
</dbReference>
<evidence type="ECO:0000313" key="5">
    <source>
        <dbReference type="Proteomes" id="UP000177171"/>
    </source>
</evidence>
<evidence type="ECO:0000259" key="3">
    <source>
        <dbReference type="PROSITE" id="PS51880"/>
    </source>
</evidence>
<dbReference type="Gene3D" id="3.30.460.10">
    <property type="entry name" value="Beta Polymerase, domain 2"/>
    <property type="match status" value="1"/>
</dbReference>
<gene>
    <name evidence="4" type="ORF">A3G49_06865</name>
</gene>
<dbReference type="InterPro" id="IPR004811">
    <property type="entry name" value="RelA/Spo_fam"/>
</dbReference>
<accession>A0A1G2LPJ7</accession>
<dbReference type="InterPro" id="IPR043519">
    <property type="entry name" value="NT_sf"/>
</dbReference>
<feature type="domain" description="TGS" evidence="3">
    <location>
        <begin position="392"/>
        <end position="455"/>
    </location>
</feature>
<dbReference type="InterPro" id="IPR012676">
    <property type="entry name" value="TGS-like"/>
</dbReference>
<dbReference type="Pfam" id="PF02824">
    <property type="entry name" value="TGS"/>
    <property type="match status" value="1"/>
</dbReference>
<organism evidence="4 5">
    <name type="scientific">Candidatus Sungbacteria bacterium RIFCSPLOWO2_12_FULL_41_11</name>
    <dbReference type="NCBI Taxonomy" id="1802286"/>
    <lineage>
        <taxon>Bacteria</taxon>
        <taxon>Candidatus Sungiibacteriota</taxon>
    </lineage>
</organism>
<dbReference type="InterPro" id="IPR045865">
    <property type="entry name" value="ACT-like_dom_sf"/>
</dbReference>
<comment type="similarity">
    <text evidence="1">Belongs to the relA/spoT family.</text>
</comment>
<dbReference type="InterPro" id="IPR033655">
    <property type="entry name" value="TGS_RelA/SpoT"/>
</dbReference>
<evidence type="ECO:0000259" key="2">
    <source>
        <dbReference type="PROSITE" id="PS51671"/>
    </source>
</evidence>
<dbReference type="FunFam" id="3.10.20.30:FF:000002">
    <property type="entry name" value="GTP pyrophosphokinase (RelA/SpoT)"/>
    <property type="match status" value="1"/>
</dbReference>
<comment type="function">
    <text evidence="1">In eubacteria ppGpp (guanosine 3'-diphosphate 5'-diphosphate) is a mediator of the stringent response that coordinates a variety of cellular activities in response to changes in nutritional abundance.</text>
</comment>
<dbReference type="Pfam" id="PF13328">
    <property type="entry name" value="HD_4"/>
    <property type="match status" value="1"/>
</dbReference>
<dbReference type="InterPro" id="IPR012675">
    <property type="entry name" value="Beta-grasp_dom_sf"/>
</dbReference>
<dbReference type="PROSITE" id="PS51671">
    <property type="entry name" value="ACT"/>
    <property type="match status" value="1"/>
</dbReference>
<dbReference type="Pfam" id="PF13291">
    <property type="entry name" value="ACT_4"/>
    <property type="match status" value="1"/>
</dbReference>
<dbReference type="Gene3D" id="3.10.20.30">
    <property type="match status" value="1"/>
</dbReference>
<dbReference type="PANTHER" id="PTHR21262">
    <property type="entry name" value="GUANOSINE-3',5'-BIS DIPHOSPHATE 3'-PYROPHOSPHOHYDROLASE"/>
    <property type="match status" value="1"/>
</dbReference>
<evidence type="ECO:0000313" key="4">
    <source>
        <dbReference type="EMBL" id="OHA13493.1"/>
    </source>
</evidence>
<reference evidence="4 5" key="1">
    <citation type="journal article" date="2016" name="Nat. Commun.">
        <title>Thousands of microbial genomes shed light on interconnected biogeochemical processes in an aquifer system.</title>
        <authorList>
            <person name="Anantharaman K."/>
            <person name="Brown C.T."/>
            <person name="Hug L.A."/>
            <person name="Sharon I."/>
            <person name="Castelle C.J."/>
            <person name="Probst A.J."/>
            <person name="Thomas B.C."/>
            <person name="Singh A."/>
            <person name="Wilkins M.J."/>
            <person name="Karaoz U."/>
            <person name="Brodie E.L."/>
            <person name="Williams K.H."/>
            <person name="Hubbard S.S."/>
            <person name="Banfield J.F."/>
        </authorList>
    </citation>
    <scope>NUCLEOTIDE SEQUENCE [LARGE SCALE GENOMIC DNA]</scope>
</reference>
<dbReference type="SMART" id="SM00954">
    <property type="entry name" value="RelA_SpoT"/>
    <property type="match status" value="1"/>
</dbReference>